<evidence type="ECO:0000313" key="2">
    <source>
        <dbReference type="Proteomes" id="UP000011713"/>
    </source>
</evidence>
<dbReference type="InParanoid" id="M4C3H1"/>
<dbReference type="EnsemblProtists" id="HpaT813639">
    <property type="protein sequence ID" value="HpaP813639"/>
    <property type="gene ID" value="HpaG813639"/>
</dbReference>
<protein>
    <submittedName>
        <fullName evidence="1">Uncharacterized protein</fullName>
    </submittedName>
</protein>
<accession>M4C3H1</accession>
<proteinExistence type="predicted"/>
<reference evidence="2" key="1">
    <citation type="journal article" date="2010" name="Science">
        <title>Signatures of adaptation to obligate biotrophy in the Hyaloperonospora arabidopsidis genome.</title>
        <authorList>
            <person name="Baxter L."/>
            <person name="Tripathy S."/>
            <person name="Ishaque N."/>
            <person name="Boot N."/>
            <person name="Cabral A."/>
            <person name="Kemen E."/>
            <person name="Thines M."/>
            <person name="Ah-Fong A."/>
            <person name="Anderson R."/>
            <person name="Badejoko W."/>
            <person name="Bittner-Eddy P."/>
            <person name="Boore J.L."/>
            <person name="Chibucos M.C."/>
            <person name="Coates M."/>
            <person name="Dehal P."/>
            <person name="Delehaunty K."/>
            <person name="Dong S."/>
            <person name="Downton P."/>
            <person name="Dumas B."/>
            <person name="Fabro G."/>
            <person name="Fronick C."/>
            <person name="Fuerstenberg S.I."/>
            <person name="Fulton L."/>
            <person name="Gaulin E."/>
            <person name="Govers F."/>
            <person name="Hughes L."/>
            <person name="Humphray S."/>
            <person name="Jiang R.H."/>
            <person name="Judelson H."/>
            <person name="Kamoun S."/>
            <person name="Kyung K."/>
            <person name="Meijer H."/>
            <person name="Minx P."/>
            <person name="Morris P."/>
            <person name="Nelson J."/>
            <person name="Phuntumart V."/>
            <person name="Qutob D."/>
            <person name="Rehmany A."/>
            <person name="Rougon-Cardoso A."/>
            <person name="Ryden P."/>
            <person name="Torto-Alalibo T."/>
            <person name="Studholme D."/>
            <person name="Wang Y."/>
            <person name="Win J."/>
            <person name="Wood J."/>
            <person name="Clifton S.W."/>
            <person name="Rogers J."/>
            <person name="Van den Ackerveken G."/>
            <person name="Jones J.D."/>
            <person name="McDowell J.M."/>
            <person name="Beynon J."/>
            <person name="Tyler B.M."/>
        </authorList>
    </citation>
    <scope>NUCLEOTIDE SEQUENCE [LARGE SCALE GENOMIC DNA]</scope>
    <source>
        <strain evidence="2">Emoy2</strain>
    </source>
</reference>
<name>M4C3H1_HYAAE</name>
<dbReference type="eggNOG" id="ENOG502SATF">
    <property type="taxonomic scope" value="Eukaryota"/>
</dbReference>
<organism evidence="1 2">
    <name type="scientific">Hyaloperonospora arabidopsidis (strain Emoy2)</name>
    <name type="common">Downy mildew agent</name>
    <name type="synonym">Peronospora arabidopsidis</name>
    <dbReference type="NCBI Taxonomy" id="559515"/>
    <lineage>
        <taxon>Eukaryota</taxon>
        <taxon>Sar</taxon>
        <taxon>Stramenopiles</taxon>
        <taxon>Oomycota</taxon>
        <taxon>Peronosporomycetes</taxon>
        <taxon>Peronosporales</taxon>
        <taxon>Peronosporaceae</taxon>
        <taxon>Hyaloperonospora</taxon>
    </lineage>
</organism>
<dbReference type="Proteomes" id="UP000011713">
    <property type="component" value="Unassembled WGS sequence"/>
</dbReference>
<reference evidence="1" key="2">
    <citation type="submission" date="2015-06" db="UniProtKB">
        <authorList>
            <consortium name="EnsemblProtists"/>
        </authorList>
    </citation>
    <scope>IDENTIFICATION</scope>
    <source>
        <strain evidence="1">Emoy2</strain>
    </source>
</reference>
<dbReference type="HOGENOM" id="CLU_1681287_0_0_1"/>
<dbReference type="VEuPathDB" id="FungiDB:HpaG813639"/>
<evidence type="ECO:0000313" key="1">
    <source>
        <dbReference type="EnsemblProtists" id="HpaP813639"/>
    </source>
</evidence>
<keyword evidence="2" id="KW-1185">Reference proteome</keyword>
<dbReference type="EMBL" id="JH598163">
    <property type="status" value="NOT_ANNOTATED_CDS"/>
    <property type="molecule type" value="Genomic_DNA"/>
</dbReference>
<sequence>MIADAEQNEEAKIASRTIHNFPDECRGEQKENLMKASRWCKDRDSTTTSLSNKRRKSGTTKAINSVCQRGSRRLLEKKAMDGRGRKRQSWVTWLYAELVVEFDRLHKAGLKFSPMVLRIVAKTILRTSQGELHSAFRDLLNGNTLDERITPRWIQYF</sequence>
<dbReference type="AlphaFoldDB" id="M4C3H1"/>